<dbReference type="InterPro" id="IPR006935">
    <property type="entry name" value="Helicase/UvrB_N"/>
</dbReference>
<reference evidence="3 4" key="2">
    <citation type="journal article" date="2016" name="Genome Biol. Evol.">
        <title>Extensive mobilome-driven genome diversification in mouse gut-associated Bacteroides vulgatus mpk.</title>
        <authorList>
            <person name="Lange A."/>
            <person name="Beier S."/>
            <person name="Steimle A."/>
            <person name="Autenrieth I.B."/>
            <person name="Huson D.H."/>
            <person name="Frick J.S."/>
        </authorList>
    </citation>
    <scope>NUCLEOTIDE SEQUENCE [LARGE SCALE GENOMIC DNA]</scope>
    <source>
        <strain evidence="4">mpk</strain>
    </source>
</reference>
<dbReference type="Pfam" id="PF04851">
    <property type="entry name" value="ResIII"/>
    <property type="match status" value="1"/>
</dbReference>
<dbReference type="AlphaFoldDB" id="A0A0N7J7A8"/>
<organism evidence="3 4">
    <name type="scientific">Phocaeicola vulgatus</name>
    <name type="common">Bacteroides vulgatus</name>
    <dbReference type="NCBI Taxonomy" id="821"/>
    <lineage>
        <taxon>Bacteria</taxon>
        <taxon>Pseudomonadati</taxon>
        <taxon>Bacteroidota</taxon>
        <taxon>Bacteroidia</taxon>
        <taxon>Bacteroidales</taxon>
        <taxon>Bacteroidaceae</taxon>
        <taxon>Phocaeicola</taxon>
    </lineage>
</organism>
<feature type="domain" description="Helicase C-terminal" evidence="2">
    <location>
        <begin position="209"/>
        <end position="367"/>
    </location>
</feature>
<keyword evidence="3" id="KW-0547">Nucleotide-binding</keyword>
<dbReference type="Pfam" id="PF00271">
    <property type="entry name" value="Helicase_C"/>
    <property type="match status" value="1"/>
</dbReference>
<dbReference type="Proteomes" id="UP000061587">
    <property type="component" value="Chromosome"/>
</dbReference>
<dbReference type="InterPro" id="IPR001650">
    <property type="entry name" value="Helicase_C-like"/>
</dbReference>
<dbReference type="PANTHER" id="PTHR47396">
    <property type="entry name" value="TYPE I RESTRICTION ENZYME ECOKI R PROTEIN"/>
    <property type="match status" value="1"/>
</dbReference>
<protein>
    <submittedName>
        <fullName evidence="3">Helicase</fullName>
    </submittedName>
</protein>
<dbReference type="InterPro" id="IPR014001">
    <property type="entry name" value="Helicase_ATP-bd"/>
</dbReference>
<dbReference type="GO" id="GO:0003677">
    <property type="term" value="F:DNA binding"/>
    <property type="evidence" value="ECO:0007669"/>
    <property type="project" value="InterPro"/>
</dbReference>
<dbReference type="PANTHER" id="PTHR47396:SF1">
    <property type="entry name" value="ATP-DEPENDENT HELICASE IRC3-RELATED"/>
    <property type="match status" value="1"/>
</dbReference>
<dbReference type="PROSITE" id="PS51194">
    <property type="entry name" value="HELICASE_CTER"/>
    <property type="match status" value="1"/>
</dbReference>
<evidence type="ECO:0000259" key="1">
    <source>
        <dbReference type="PROSITE" id="PS51192"/>
    </source>
</evidence>
<dbReference type="SMART" id="SM00487">
    <property type="entry name" value="DEXDc"/>
    <property type="match status" value="1"/>
</dbReference>
<accession>A0A0N7J7A8</accession>
<dbReference type="SMART" id="SM00490">
    <property type="entry name" value="HELICc"/>
    <property type="match status" value="1"/>
</dbReference>
<dbReference type="Gene3D" id="3.40.50.300">
    <property type="entry name" value="P-loop containing nucleotide triphosphate hydrolases"/>
    <property type="match status" value="2"/>
</dbReference>
<keyword evidence="3" id="KW-0347">Helicase</keyword>
<keyword evidence="3" id="KW-0378">Hydrolase</keyword>
<reference evidence="4" key="1">
    <citation type="submission" date="2015-10" db="EMBL/GenBank/DDBJ databases">
        <title>Extensive mobilome-driven genome diversification in gut-associated Bacteroides vulgatus mpk.</title>
        <authorList>
            <person name="Beier S."/>
            <person name="Lange A."/>
            <person name="Huson D.H."/>
            <person name="Frick J.-S."/>
            <person name="Autenrieth I.B."/>
        </authorList>
    </citation>
    <scope>NUCLEOTIDE SEQUENCE [LARGE SCALE GENOMIC DNA]</scope>
    <source>
        <strain evidence="4">mpk</strain>
    </source>
</reference>
<dbReference type="InterPro" id="IPR050742">
    <property type="entry name" value="Helicase_Restrict-Modif_Enz"/>
</dbReference>
<dbReference type="PROSITE" id="PS51192">
    <property type="entry name" value="HELICASE_ATP_BIND_1"/>
    <property type="match status" value="1"/>
</dbReference>
<dbReference type="SUPFAM" id="SSF52540">
    <property type="entry name" value="P-loop containing nucleoside triphosphate hydrolases"/>
    <property type="match status" value="1"/>
</dbReference>
<dbReference type="GO" id="GO:0016787">
    <property type="term" value="F:hydrolase activity"/>
    <property type="evidence" value="ECO:0007669"/>
    <property type="project" value="InterPro"/>
</dbReference>
<evidence type="ECO:0000259" key="2">
    <source>
        <dbReference type="PROSITE" id="PS51194"/>
    </source>
</evidence>
<proteinExistence type="predicted"/>
<evidence type="ECO:0000313" key="3">
    <source>
        <dbReference type="EMBL" id="ALK84650.1"/>
    </source>
</evidence>
<dbReference type="EMBL" id="CP013020">
    <property type="protein sequence ID" value="ALK84650.1"/>
    <property type="molecule type" value="Genomic_DNA"/>
</dbReference>
<keyword evidence="3" id="KW-0067">ATP-binding</keyword>
<name>A0A0N7J7A8_PHOVU</name>
<dbReference type="PATRIC" id="fig|821.40.peg.2455"/>
<feature type="domain" description="Helicase ATP-binding" evidence="1">
    <location>
        <begin position="14"/>
        <end position="153"/>
    </location>
</feature>
<dbReference type="InterPro" id="IPR027417">
    <property type="entry name" value="P-loop_NTPase"/>
</dbReference>
<dbReference type="GO" id="GO:0005829">
    <property type="term" value="C:cytosol"/>
    <property type="evidence" value="ECO:0007669"/>
    <property type="project" value="TreeGrafter"/>
</dbReference>
<evidence type="ECO:0000313" key="4">
    <source>
        <dbReference type="Proteomes" id="UP000061587"/>
    </source>
</evidence>
<dbReference type="GO" id="GO:0004386">
    <property type="term" value="F:helicase activity"/>
    <property type="evidence" value="ECO:0007669"/>
    <property type="project" value="UniProtKB-KW"/>
</dbReference>
<sequence>MLRDYQIEMKTRLMEAWKAHRSVMVQMPTGTGKTHLLASVVSEFVSSAGSGVWLIAHRRELVAQMEETLAKYGIRREDTPVRVMSVQWLSRHWNEAGDAPGLIVIDEAHHALAASYTEMWKRYPAAKKLGVTATPCRLNRRGFTELFEVLVTSWSIAEFIEKGVLSVFDYVSIRPGSEEQRLIDGLEKRGADGDYQVKEMDAVLNRRPGIERLYRSVRQFASGKKGMVYAISIEHARRIAEYYSRRGVNAVAVDSKTPAMERKRMVEEFRHGKIEVLVNVDVFSEGFDCPDVEFVQLARPTLSLAKYLQQVGRGLRRSEGKEACMLIDNVGLYRIFGLPTQRWNWDAMFRGRMAGKGSLPGRMNCDASVTAFPVVERPAEAGGGLGGGYGARAFAFFHQRAGFAG</sequence>
<gene>
    <name evidence="3" type="ORF">BvMPK_2048</name>
</gene>
<dbReference type="GO" id="GO:0005524">
    <property type="term" value="F:ATP binding"/>
    <property type="evidence" value="ECO:0007669"/>
    <property type="project" value="InterPro"/>
</dbReference>